<keyword evidence="2" id="KW-0472">Membrane</keyword>
<dbReference type="InterPro" id="IPR025263">
    <property type="entry name" value="YhdP_central"/>
</dbReference>
<evidence type="ECO:0000313" key="4">
    <source>
        <dbReference type="EMBL" id="MFC0242696.1"/>
    </source>
</evidence>
<feature type="compositionally biased region" description="Low complexity" evidence="1">
    <location>
        <begin position="262"/>
        <end position="273"/>
    </location>
</feature>
<feature type="region of interest" description="Disordered" evidence="1">
    <location>
        <begin position="243"/>
        <end position="280"/>
    </location>
</feature>
<keyword evidence="2" id="KW-1133">Transmembrane helix</keyword>
<sequence>MPPQERILRVGAQTSLGDQAATERVHREAMASYPSPDASGPHSRRDDDDHHRWQDGEWDHEHEEACRNRARKLLSRPNLGLHRVDDSMRRWGHRLAGAPWIKRTVVALLVVGFVLAAGFGGLWLRLGAGPINLDLATPWLADAIEENIGHGNTVEVGGTQIERAGRIRVAVRIRDIVVRDRDHVIVATAPKAEVRLSGWALLMGRLRAESLRLVDAELAIRITPDGQVTVSTGDTARPIATGVASTRRSPEFTLPIQPPTTAPGGSPPTGQAGKAAPADSGDAMKSLLAGLDWLDSLSLTGLDGQNLDEIGLKNGNLVVDDQQRGNRWNFENISLSLRRPSRGGVALSLGEEGKKAWSLRVQVGPPQDGVRSVELHANQVPTRNILLALRLKNLTYGADFPLTGDLRGEIGRDGLPTYFRGKLMAGAGTVTDYDTPDYPMAIDQAEFNFEWDANRRVLMAPFKIIAGANRITLLASLEPPNGSATDWRLGLSGGTIVLPGVEGETPLIFNRIAVRVRFDTEGRQIVLSQADFSNGEISVAGSGSVDYSGEPRLKLGFAGTPMSVSALKRIWPVLIVPEVREWVNERIEKGAVQSIDIAVNSPVKNLSRRGPPIPDEGLLVNIIGTGATIHPVDGLPSVRDADMRVRVTGRTASVAIAQANADTPSGRRVALSDILFEVPDMAPKPSPSRIKFKLDAPVPAIAELLSSGRLSDVANVPIDPGTTKGSVSAQVTLGMPIQRELTKADTSYTINADLNGFAADKMVMGQKLEANTLKLIASNQGYQVKGDVKINGQQATLDYRKPADGDADVKLQATLDDASRAKLGFDLGPAVSGAMPVKLSGKMGDNEQDTKLGLDIDLTQMKFDNVLPGWTKLSGKPARATFNVVKKPQSTRFEDIQIEGSGTLIKGSLEVDEDGDIINANFPVYSPSEGDKATMKADRGTDGVLKVVVRGDVFDGRGFIKSALSGTQPEPKSKTKSLDFDLDLKLGAVAGYSGEAMRSVDVKLVRRNGAFRTFTFSGKLGRDTPITADLRGKNKGREVVYLETNDAGAFFRFSDTYSKMYGGQLALALEPPTAEPREKEGLINVRDFTVKGEAALERAAAGAPGGTSGGLAFSRLRAEFTRQNGQLTVRDGVVKGPTIGATIEGSIDYPANQVRMSGTFVPMYGLNNMFGQIPIVGLFLGGGSNEGLIGVTYEVVGTPGQPMLRVNPISAMAPGVLRKIFEFNTGRQNNNVDFPTPPN</sequence>
<dbReference type="RefSeq" id="WP_378390918.1">
    <property type="nucleotide sequence ID" value="NZ_JBHLWM010000008.1"/>
</dbReference>
<keyword evidence="5" id="KW-1185">Reference proteome</keyword>
<feature type="domain" description="YhdP central" evidence="3">
    <location>
        <begin position="505"/>
        <end position="958"/>
    </location>
</feature>
<protein>
    <submittedName>
        <fullName evidence="4">DUF3971 domain-containing protein</fullName>
    </submittedName>
</protein>
<dbReference type="Pfam" id="PF13116">
    <property type="entry name" value="YhdP"/>
    <property type="match status" value="1"/>
</dbReference>
<evidence type="ECO:0000313" key="5">
    <source>
        <dbReference type="Proteomes" id="UP001589775"/>
    </source>
</evidence>
<accession>A0ABV6EWT5</accession>
<comment type="caution">
    <text evidence="4">The sequence shown here is derived from an EMBL/GenBank/DDBJ whole genome shotgun (WGS) entry which is preliminary data.</text>
</comment>
<gene>
    <name evidence="4" type="ORF">ACFFJ6_19545</name>
</gene>
<feature type="transmembrane region" description="Helical" evidence="2">
    <location>
        <begin position="104"/>
        <end position="124"/>
    </location>
</feature>
<dbReference type="Proteomes" id="UP001589775">
    <property type="component" value="Unassembled WGS sequence"/>
</dbReference>
<keyword evidence="2" id="KW-0812">Transmembrane</keyword>
<reference evidence="4 5" key="1">
    <citation type="submission" date="2024-09" db="EMBL/GenBank/DDBJ databases">
        <authorList>
            <person name="Sun Q."/>
            <person name="Mori K."/>
        </authorList>
    </citation>
    <scope>NUCLEOTIDE SEQUENCE [LARGE SCALE GENOMIC DNA]</scope>
    <source>
        <strain evidence="4 5">KCTC 23279</strain>
    </source>
</reference>
<organism evidence="4 5">
    <name type="scientific">Rhodopseudomonas telluris</name>
    <dbReference type="NCBI Taxonomy" id="644215"/>
    <lineage>
        <taxon>Bacteria</taxon>
        <taxon>Pseudomonadati</taxon>
        <taxon>Pseudomonadota</taxon>
        <taxon>Alphaproteobacteria</taxon>
        <taxon>Hyphomicrobiales</taxon>
        <taxon>Nitrobacteraceae</taxon>
        <taxon>Rhodopseudomonas</taxon>
    </lineage>
</organism>
<name>A0ABV6EWT5_9BRAD</name>
<evidence type="ECO:0000259" key="3">
    <source>
        <dbReference type="Pfam" id="PF13116"/>
    </source>
</evidence>
<dbReference type="EMBL" id="JBHLWM010000008">
    <property type="protein sequence ID" value="MFC0242696.1"/>
    <property type="molecule type" value="Genomic_DNA"/>
</dbReference>
<evidence type="ECO:0000256" key="2">
    <source>
        <dbReference type="SAM" id="Phobius"/>
    </source>
</evidence>
<feature type="region of interest" description="Disordered" evidence="1">
    <location>
        <begin position="1"/>
        <end position="51"/>
    </location>
</feature>
<proteinExistence type="predicted"/>
<evidence type="ECO:0000256" key="1">
    <source>
        <dbReference type="SAM" id="MobiDB-lite"/>
    </source>
</evidence>